<dbReference type="InterPro" id="IPR009057">
    <property type="entry name" value="Homeodomain-like_sf"/>
</dbReference>
<dbReference type="InterPro" id="IPR050204">
    <property type="entry name" value="AraC_XylS_family_regulators"/>
</dbReference>
<evidence type="ECO:0000313" key="6">
    <source>
        <dbReference type="Proteomes" id="UP000253410"/>
    </source>
</evidence>
<feature type="domain" description="HTH araC/xylS-type" evidence="4">
    <location>
        <begin position="152"/>
        <end position="255"/>
    </location>
</feature>
<evidence type="ECO:0000256" key="2">
    <source>
        <dbReference type="ARBA" id="ARBA00023125"/>
    </source>
</evidence>
<evidence type="ECO:0000259" key="4">
    <source>
        <dbReference type="PROSITE" id="PS01124"/>
    </source>
</evidence>
<evidence type="ECO:0000256" key="1">
    <source>
        <dbReference type="ARBA" id="ARBA00023015"/>
    </source>
</evidence>
<dbReference type="InterPro" id="IPR046532">
    <property type="entry name" value="DUF6597"/>
</dbReference>
<evidence type="ECO:0000256" key="3">
    <source>
        <dbReference type="ARBA" id="ARBA00023163"/>
    </source>
</evidence>
<evidence type="ECO:0000313" key="5">
    <source>
        <dbReference type="EMBL" id="RBL88891.1"/>
    </source>
</evidence>
<dbReference type="Pfam" id="PF12833">
    <property type="entry name" value="HTH_18"/>
    <property type="match status" value="1"/>
</dbReference>
<dbReference type="InterPro" id="IPR020449">
    <property type="entry name" value="Tscrpt_reg_AraC-type_HTH"/>
</dbReference>
<dbReference type="Gene3D" id="1.10.10.60">
    <property type="entry name" value="Homeodomain-like"/>
    <property type="match status" value="1"/>
</dbReference>
<dbReference type="SUPFAM" id="SSF46689">
    <property type="entry name" value="Homeodomain-like"/>
    <property type="match status" value="1"/>
</dbReference>
<sequence>MNATVQIPTAELREAIDYYWYHETDQLQQTSYNIPFLHQELVFNFGDAFTVTNQHQKMFGYDTAGSISGIFSGPVITRVSGQYKAIGIIFKPFGLYRLFGFSAAQFRDGLIQTDQLWDNKTADLIHQLEQQPSPIQKLQTLERFLLAHARPQQVPSIITDTRLHTSLEKGHIRSLQYAQQVSAKKYIQQFHHTVGSTPKRYAQLHLINASLAQIAQQPDLSLTEVAYEHGFYDQAHFIRVFKSFAGITPLQYKKAVQAGKVSTTFPNTILHH</sequence>
<keyword evidence="6" id="KW-1185">Reference proteome</keyword>
<gene>
    <name evidence="5" type="ORF">DF182_20285</name>
</gene>
<dbReference type="PANTHER" id="PTHR46796">
    <property type="entry name" value="HTH-TYPE TRANSCRIPTIONAL ACTIVATOR RHAS-RELATED"/>
    <property type="match status" value="1"/>
</dbReference>
<dbReference type="PRINTS" id="PR00032">
    <property type="entry name" value="HTHARAC"/>
</dbReference>
<keyword evidence="1" id="KW-0805">Transcription regulation</keyword>
<proteinExistence type="predicted"/>
<dbReference type="AlphaFoldDB" id="A0A365XS93"/>
<name>A0A365XS93_9BACT</name>
<dbReference type="EMBL" id="QFFJ01000002">
    <property type="protein sequence ID" value="RBL88891.1"/>
    <property type="molecule type" value="Genomic_DNA"/>
</dbReference>
<dbReference type="RefSeq" id="WP_113617633.1">
    <property type="nucleotide sequence ID" value="NZ_QFFJ01000002.1"/>
</dbReference>
<dbReference type="InterPro" id="IPR018060">
    <property type="entry name" value="HTH_AraC"/>
</dbReference>
<dbReference type="PROSITE" id="PS01124">
    <property type="entry name" value="HTH_ARAC_FAMILY_2"/>
    <property type="match status" value="1"/>
</dbReference>
<dbReference type="SMART" id="SM00342">
    <property type="entry name" value="HTH_ARAC"/>
    <property type="match status" value="1"/>
</dbReference>
<dbReference type="Proteomes" id="UP000253410">
    <property type="component" value="Unassembled WGS sequence"/>
</dbReference>
<dbReference type="Pfam" id="PF20240">
    <property type="entry name" value="DUF6597"/>
    <property type="match status" value="1"/>
</dbReference>
<protein>
    <recommendedName>
        <fullName evidence="4">HTH araC/xylS-type domain-containing protein</fullName>
    </recommendedName>
</protein>
<dbReference type="OrthoDB" id="323290at2"/>
<dbReference type="PANTHER" id="PTHR46796:SF13">
    <property type="entry name" value="HTH-TYPE TRANSCRIPTIONAL ACTIVATOR RHAS"/>
    <property type="match status" value="1"/>
</dbReference>
<organism evidence="5 6">
    <name type="scientific">Chitinophaga flava</name>
    <dbReference type="NCBI Taxonomy" id="2259036"/>
    <lineage>
        <taxon>Bacteria</taxon>
        <taxon>Pseudomonadati</taxon>
        <taxon>Bacteroidota</taxon>
        <taxon>Chitinophagia</taxon>
        <taxon>Chitinophagales</taxon>
        <taxon>Chitinophagaceae</taxon>
        <taxon>Chitinophaga</taxon>
    </lineage>
</organism>
<reference evidence="5 6" key="1">
    <citation type="submission" date="2018-05" db="EMBL/GenBank/DDBJ databases">
        <title>Chitinophaga sp. K3CV102501T nov., isolated from isolated from a monsoon evergreen broad-leaved forest soil.</title>
        <authorList>
            <person name="Lv Y."/>
        </authorList>
    </citation>
    <scope>NUCLEOTIDE SEQUENCE [LARGE SCALE GENOMIC DNA]</scope>
    <source>
        <strain evidence="5 6">GDMCC 1.1325</strain>
    </source>
</reference>
<keyword evidence="2" id="KW-0238">DNA-binding</keyword>
<keyword evidence="3" id="KW-0804">Transcription</keyword>
<comment type="caution">
    <text evidence="5">The sequence shown here is derived from an EMBL/GenBank/DDBJ whole genome shotgun (WGS) entry which is preliminary data.</text>
</comment>
<dbReference type="GO" id="GO:0043565">
    <property type="term" value="F:sequence-specific DNA binding"/>
    <property type="evidence" value="ECO:0007669"/>
    <property type="project" value="InterPro"/>
</dbReference>
<dbReference type="GO" id="GO:0003700">
    <property type="term" value="F:DNA-binding transcription factor activity"/>
    <property type="evidence" value="ECO:0007669"/>
    <property type="project" value="InterPro"/>
</dbReference>
<accession>A0A365XS93</accession>